<dbReference type="InterPro" id="IPR001303">
    <property type="entry name" value="Aldolase_II/adducin_N"/>
</dbReference>
<gene>
    <name evidence="4" type="ORF">SAMN02745229_03355</name>
</gene>
<dbReference type="OrthoDB" id="9794581at2"/>
<evidence type="ECO:0000259" key="3">
    <source>
        <dbReference type="SMART" id="SM01007"/>
    </source>
</evidence>
<dbReference type="Gene3D" id="3.40.225.10">
    <property type="entry name" value="Class II aldolase/adducin N-terminal domain"/>
    <property type="match status" value="1"/>
</dbReference>
<dbReference type="PANTHER" id="PTHR22789">
    <property type="entry name" value="FUCULOSE PHOSPHATE ALDOLASE"/>
    <property type="match status" value="1"/>
</dbReference>
<dbReference type="STRING" id="1121131.SAMN02745229_03355"/>
<evidence type="ECO:0000313" key="5">
    <source>
        <dbReference type="Proteomes" id="UP000184278"/>
    </source>
</evidence>
<dbReference type="InterPro" id="IPR036409">
    <property type="entry name" value="Aldolase_II/adducin_N_sf"/>
</dbReference>
<dbReference type="InterPro" id="IPR050197">
    <property type="entry name" value="Aldolase_class_II_sugar_metab"/>
</dbReference>
<dbReference type="AlphaFoldDB" id="A0A1M6CM21"/>
<dbReference type="GO" id="GO:0005829">
    <property type="term" value="C:cytosol"/>
    <property type="evidence" value="ECO:0007669"/>
    <property type="project" value="TreeGrafter"/>
</dbReference>
<dbReference type="PANTHER" id="PTHR22789:SF0">
    <property type="entry name" value="3-OXO-TETRONATE 4-PHOSPHATE DECARBOXYLASE-RELATED"/>
    <property type="match status" value="1"/>
</dbReference>
<feature type="domain" description="Class II aldolase/adducin N-terminal" evidence="3">
    <location>
        <begin position="8"/>
        <end position="183"/>
    </location>
</feature>
<name>A0A1M6CM21_BUTFI</name>
<organism evidence="4 5">
    <name type="scientific">Butyrivibrio fibrisolvens DSM 3071</name>
    <dbReference type="NCBI Taxonomy" id="1121131"/>
    <lineage>
        <taxon>Bacteria</taxon>
        <taxon>Bacillati</taxon>
        <taxon>Bacillota</taxon>
        <taxon>Clostridia</taxon>
        <taxon>Lachnospirales</taxon>
        <taxon>Lachnospiraceae</taxon>
        <taxon>Butyrivibrio</taxon>
    </lineage>
</organism>
<keyword evidence="1" id="KW-0479">Metal-binding</keyword>
<proteinExistence type="predicted"/>
<dbReference type="GO" id="GO:0016832">
    <property type="term" value="F:aldehyde-lyase activity"/>
    <property type="evidence" value="ECO:0007669"/>
    <property type="project" value="TreeGrafter"/>
</dbReference>
<dbReference type="SUPFAM" id="SSF53639">
    <property type="entry name" value="AraD/HMP-PK domain-like"/>
    <property type="match status" value="1"/>
</dbReference>
<protein>
    <submittedName>
        <fullName evidence="4">L-ribulose-5-phosphate 4-epimerase</fullName>
    </submittedName>
</protein>
<dbReference type="GeneID" id="89511852"/>
<evidence type="ECO:0000256" key="2">
    <source>
        <dbReference type="ARBA" id="ARBA00023239"/>
    </source>
</evidence>
<dbReference type="GO" id="GO:0019323">
    <property type="term" value="P:pentose catabolic process"/>
    <property type="evidence" value="ECO:0007669"/>
    <property type="project" value="TreeGrafter"/>
</dbReference>
<dbReference type="Pfam" id="PF00596">
    <property type="entry name" value="Aldolase_II"/>
    <property type="match status" value="1"/>
</dbReference>
<accession>A0A1M6CM21</accession>
<keyword evidence="2" id="KW-0456">Lyase</keyword>
<keyword evidence="5" id="KW-1185">Reference proteome</keyword>
<sequence>MNDNEIKQLVADTGRRLLDKGLVARTWGNISARKDATKFAISPSGLGYENMEGSDVPIYDMETKTWEGSRKPSSEKKIHAAAYKLYPEVNFVIHTHQDYATAVGLATTNELEMSPEEKDLLGKISIAGYGLPGTDKLADNVTSSLKNSQVVLMAHHGALILGKDVEDALKKAEVLEEVCKRAVIKKIGTDAIEEACKIAGLKKMDTDAPEKESDKIAPFKAQLDDMAQMIGPKYSTGAVAKAKEGLSEDDLQALSLLLNKAIICKKYTEALGIDGRLSSFDCILMRTVYKFKYSKQKNK</sequence>
<evidence type="ECO:0000256" key="1">
    <source>
        <dbReference type="ARBA" id="ARBA00022723"/>
    </source>
</evidence>
<dbReference type="GO" id="GO:0046872">
    <property type="term" value="F:metal ion binding"/>
    <property type="evidence" value="ECO:0007669"/>
    <property type="project" value="UniProtKB-KW"/>
</dbReference>
<dbReference type="RefSeq" id="WP_073389463.1">
    <property type="nucleotide sequence ID" value="NZ_FQXK01000035.1"/>
</dbReference>
<dbReference type="Proteomes" id="UP000184278">
    <property type="component" value="Unassembled WGS sequence"/>
</dbReference>
<evidence type="ECO:0000313" key="4">
    <source>
        <dbReference type="EMBL" id="SHI61891.1"/>
    </source>
</evidence>
<dbReference type="SMART" id="SM01007">
    <property type="entry name" value="Aldolase_II"/>
    <property type="match status" value="1"/>
</dbReference>
<reference evidence="5" key="1">
    <citation type="submission" date="2016-11" db="EMBL/GenBank/DDBJ databases">
        <authorList>
            <person name="Varghese N."/>
            <person name="Submissions S."/>
        </authorList>
    </citation>
    <scope>NUCLEOTIDE SEQUENCE [LARGE SCALE GENOMIC DNA]</scope>
    <source>
        <strain evidence="5">DSM 3071</strain>
    </source>
</reference>
<dbReference type="EMBL" id="FQXK01000035">
    <property type="protein sequence ID" value="SHI61891.1"/>
    <property type="molecule type" value="Genomic_DNA"/>
</dbReference>